<dbReference type="EMBL" id="CAVLGL010000086">
    <property type="protein sequence ID" value="CAK1591162.1"/>
    <property type="molecule type" value="Genomic_DNA"/>
</dbReference>
<dbReference type="InterPro" id="IPR004875">
    <property type="entry name" value="DDE_SF_endonuclease_dom"/>
</dbReference>
<evidence type="ECO:0000313" key="5">
    <source>
        <dbReference type="EMBL" id="CAK1591162.1"/>
    </source>
</evidence>
<feature type="domain" description="DDE-1" evidence="3">
    <location>
        <begin position="213"/>
        <end position="343"/>
    </location>
</feature>
<feature type="compositionally biased region" description="Basic residues" evidence="2">
    <location>
        <begin position="476"/>
        <end position="491"/>
    </location>
</feature>
<dbReference type="InterPro" id="IPR009057">
    <property type="entry name" value="Homeodomain-like_sf"/>
</dbReference>
<evidence type="ECO:0000259" key="3">
    <source>
        <dbReference type="Pfam" id="PF03184"/>
    </source>
</evidence>
<name>A0AAV1LA11_9NEOP</name>
<feature type="region of interest" description="Disordered" evidence="2">
    <location>
        <begin position="1"/>
        <end position="20"/>
    </location>
</feature>
<evidence type="ECO:0008006" key="7">
    <source>
        <dbReference type="Google" id="ProtNLM"/>
    </source>
</evidence>
<evidence type="ECO:0000256" key="1">
    <source>
        <dbReference type="ARBA" id="ARBA00004123"/>
    </source>
</evidence>
<dbReference type="Gene3D" id="1.10.10.60">
    <property type="entry name" value="Homeodomain-like"/>
    <property type="match status" value="1"/>
</dbReference>
<sequence length="711" mass="80634">MPRKSSQIKPGVRKYGTKSNYTPEQLEEALSEIRSGAMSRVDASKHYKIPPVTLYYKLNDKHTKNIGRPVTFTAEEEQSFQNHLLLLSDVGLPLSMLDFRVIIRDYLNKNNRIVPQFRHNMPGYEWGTLFLERHPLLKEKLSHNIPKKRAQVNREQVKQFFNNFSKESEGVTPQNLYNMDESGFHDDPGKKKLLFRRDCKHPDVIKNSSKSCFTIVFCGNAAGELIPPFFIFKGVKLWSDWLYQAPESSRMAISKSGWMETTIFEDWLENQFIPFVKKDEGKKILMCDNLSAHISPKALRLCAENNIAFICLIPNSTHLLQPLDVGYFSAVKSAWRKVLNDYRQTCRGKKVLALPKSLFAQLIKRTLQNGNANSSENLRAGFKSCGLYPLSPATVLSKLPAYTSTVDISDTISESFVNYIENVRQSDLNTVTKGKKFQLPVVAGKSVSAEEVENYYKEREKTDKTKRGNEVETRQSKKRGRPMGSKNKNKKKPGDPTPSGEVWSTENESENNEVVDAVKHGEECDENELMSQNVGGYAEFVVEAMIHKPPSPEVAKGLYKMLDMGVNSSTPQEQEFEPPVITIPGDNIIGESEEQIQWEDKDLPIVEPISDLTPSEQNNSGRGLVKDAYCIFNNEGSMFLGQIRKLNLSTATVMVSAFQKFFLGGWKWPSKAEILKVKISDIVSIVKDHQITKKNGITYVEDDILLMEWGE</sequence>
<reference evidence="5 6" key="1">
    <citation type="submission" date="2023-11" db="EMBL/GenBank/DDBJ databases">
        <authorList>
            <person name="Hedman E."/>
            <person name="Englund M."/>
            <person name="Stromberg M."/>
            <person name="Nyberg Akerstrom W."/>
            <person name="Nylinder S."/>
            <person name="Jareborg N."/>
            <person name="Kallberg Y."/>
            <person name="Kronander E."/>
        </authorList>
    </citation>
    <scope>NUCLEOTIDE SEQUENCE [LARGE SCALE GENOMIC DNA]</scope>
</reference>
<feature type="domain" description="HTH psq-type" evidence="4">
    <location>
        <begin position="22"/>
        <end position="58"/>
    </location>
</feature>
<dbReference type="SUPFAM" id="SSF46689">
    <property type="entry name" value="Homeodomain-like"/>
    <property type="match status" value="1"/>
</dbReference>
<dbReference type="PANTHER" id="PTHR19303">
    <property type="entry name" value="TRANSPOSON"/>
    <property type="match status" value="1"/>
</dbReference>
<comment type="caution">
    <text evidence="5">The sequence shown here is derived from an EMBL/GenBank/DDBJ whole genome shotgun (WGS) entry which is preliminary data.</text>
</comment>
<dbReference type="Pfam" id="PF03184">
    <property type="entry name" value="DDE_1"/>
    <property type="match status" value="1"/>
</dbReference>
<proteinExistence type="predicted"/>
<evidence type="ECO:0000256" key="2">
    <source>
        <dbReference type="SAM" id="MobiDB-lite"/>
    </source>
</evidence>
<feature type="region of interest" description="Disordered" evidence="2">
    <location>
        <begin position="456"/>
        <end position="512"/>
    </location>
</feature>
<dbReference type="Proteomes" id="UP001314205">
    <property type="component" value="Unassembled WGS sequence"/>
</dbReference>
<keyword evidence="6" id="KW-1185">Reference proteome</keyword>
<dbReference type="InterPro" id="IPR036397">
    <property type="entry name" value="RNaseH_sf"/>
</dbReference>
<dbReference type="InterPro" id="IPR050863">
    <property type="entry name" value="CenT-Element_Derived"/>
</dbReference>
<organism evidence="5 6">
    <name type="scientific">Parnassius mnemosyne</name>
    <name type="common">clouded apollo</name>
    <dbReference type="NCBI Taxonomy" id="213953"/>
    <lineage>
        <taxon>Eukaryota</taxon>
        <taxon>Metazoa</taxon>
        <taxon>Ecdysozoa</taxon>
        <taxon>Arthropoda</taxon>
        <taxon>Hexapoda</taxon>
        <taxon>Insecta</taxon>
        <taxon>Pterygota</taxon>
        <taxon>Neoptera</taxon>
        <taxon>Endopterygota</taxon>
        <taxon>Lepidoptera</taxon>
        <taxon>Glossata</taxon>
        <taxon>Ditrysia</taxon>
        <taxon>Papilionoidea</taxon>
        <taxon>Papilionidae</taxon>
        <taxon>Parnassiinae</taxon>
        <taxon>Parnassini</taxon>
        <taxon>Parnassius</taxon>
        <taxon>Driopa</taxon>
    </lineage>
</organism>
<dbReference type="Gene3D" id="3.30.420.10">
    <property type="entry name" value="Ribonuclease H-like superfamily/Ribonuclease H"/>
    <property type="match status" value="1"/>
</dbReference>
<gene>
    <name evidence="5" type="ORF">PARMNEM_LOCUS11434</name>
</gene>
<dbReference type="InterPro" id="IPR007889">
    <property type="entry name" value="HTH_Psq"/>
</dbReference>
<dbReference type="GO" id="GO:0003677">
    <property type="term" value="F:DNA binding"/>
    <property type="evidence" value="ECO:0007669"/>
    <property type="project" value="InterPro"/>
</dbReference>
<feature type="compositionally biased region" description="Basic and acidic residues" evidence="2">
    <location>
        <begin position="456"/>
        <end position="475"/>
    </location>
</feature>
<protein>
    <recommendedName>
        <fullName evidence="7">DDE-1 domain-containing protein</fullName>
    </recommendedName>
</protein>
<dbReference type="Pfam" id="PF05225">
    <property type="entry name" value="HTH_psq"/>
    <property type="match status" value="1"/>
</dbReference>
<evidence type="ECO:0000259" key="4">
    <source>
        <dbReference type="Pfam" id="PF05225"/>
    </source>
</evidence>
<accession>A0AAV1LA11</accession>
<comment type="subcellular location">
    <subcellularLocation>
        <location evidence="1">Nucleus</location>
    </subcellularLocation>
</comment>
<dbReference type="AlphaFoldDB" id="A0AAV1LA11"/>
<evidence type="ECO:0000313" key="6">
    <source>
        <dbReference type="Proteomes" id="UP001314205"/>
    </source>
</evidence>
<dbReference type="GO" id="GO:0005634">
    <property type="term" value="C:nucleus"/>
    <property type="evidence" value="ECO:0007669"/>
    <property type="project" value="UniProtKB-SubCell"/>
</dbReference>